<protein>
    <recommendedName>
        <fullName evidence="4">Glycosyltransferase RgtA/B/C/D-like domain-containing protein</fullName>
    </recommendedName>
</protein>
<feature type="transmembrane region" description="Helical" evidence="1">
    <location>
        <begin position="316"/>
        <end position="336"/>
    </location>
</feature>
<evidence type="ECO:0008006" key="4">
    <source>
        <dbReference type="Google" id="ProtNLM"/>
    </source>
</evidence>
<evidence type="ECO:0000313" key="2">
    <source>
        <dbReference type="EMBL" id="OGM10523.1"/>
    </source>
</evidence>
<accession>A0A1F7X6J7</accession>
<feature type="transmembrane region" description="Helical" evidence="1">
    <location>
        <begin position="80"/>
        <end position="97"/>
    </location>
</feature>
<gene>
    <name evidence="2" type="ORF">A2159_01115</name>
</gene>
<feature type="transmembrane region" description="Helical" evidence="1">
    <location>
        <begin position="271"/>
        <end position="287"/>
    </location>
</feature>
<feature type="transmembrane region" description="Helical" evidence="1">
    <location>
        <begin position="248"/>
        <end position="264"/>
    </location>
</feature>
<feature type="transmembrane region" description="Helical" evidence="1">
    <location>
        <begin position="219"/>
        <end position="236"/>
    </location>
</feature>
<keyword evidence="1" id="KW-0812">Transmembrane</keyword>
<keyword evidence="1" id="KW-0472">Membrane</keyword>
<reference evidence="2 3" key="1">
    <citation type="journal article" date="2016" name="Nat. Commun.">
        <title>Thousands of microbial genomes shed light on interconnected biogeochemical processes in an aquifer system.</title>
        <authorList>
            <person name="Anantharaman K."/>
            <person name="Brown C.T."/>
            <person name="Hug L.A."/>
            <person name="Sharon I."/>
            <person name="Castelle C.J."/>
            <person name="Probst A.J."/>
            <person name="Thomas B.C."/>
            <person name="Singh A."/>
            <person name="Wilkins M.J."/>
            <person name="Karaoz U."/>
            <person name="Brodie E.L."/>
            <person name="Williams K.H."/>
            <person name="Hubbard S.S."/>
            <person name="Banfield J.F."/>
        </authorList>
    </citation>
    <scope>NUCLEOTIDE SEQUENCE [LARGE SCALE GENOMIC DNA]</scope>
</reference>
<feature type="transmembrane region" description="Helical" evidence="1">
    <location>
        <begin position="9"/>
        <end position="32"/>
    </location>
</feature>
<dbReference type="AlphaFoldDB" id="A0A1F7X6J7"/>
<sequence length="461" mass="54518">MSKIFKYKYFLILFIIIAVNISILSGIIFFPYPELFIYSYLTTKGLLPYKQIIDQHFPGIMFFPINLISIGINTAEKAKFLNWGLVSLNHIFIFLIARKLFKSNYWVLLANVLYLIWHPFFEGFVLWIDTFVSTLLLISYYILIGGWKRIEKVKEFIAGLVLGTAFVFKQVILPLVTLLFLYYFLYQKKYRLSYRLLLGVFLPVFLMFVYIIKIDVLKDFLYWTVTFNLTTFAQLGRKYPTFLEILKLGWVFWPAFLAALIIFIKKPIKELIILCIFFICGMFFFYARSDFIHLQPSLAFCIILMIYLIRIIPKRLLYLLAIFYFLGSMYLLIPFYRWAVNNKQTLFFGEKEERIVSEVRKYANKDDSVFSFATVSHLNYLTETIPPGKVFVFPFPWFMLKAENKILEGVKKDPPKVVVMDKFAQVEGVNLVSYTPRIKEYIEKNYNVVNSFDQTEILVPR</sequence>
<evidence type="ECO:0000313" key="3">
    <source>
        <dbReference type="Proteomes" id="UP000179219"/>
    </source>
</evidence>
<dbReference type="Proteomes" id="UP000179219">
    <property type="component" value="Unassembled WGS sequence"/>
</dbReference>
<feature type="transmembrane region" description="Helical" evidence="1">
    <location>
        <begin position="293"/>
        <end position="309"/>
    </location>
</feature>
<keyword evidence="1" id="KW-1133">Transmembrane helix</keyword>
<feature type="transmembrane region" description="Helical" evidence="1">
    <location>
        <begin position="126"/>
        <end position="144"/>
    </location>
</feature>
<evidence type="ECO:0000256" key="1">
    <source>
        <dbReference type="SAM" id="Phobius"/>
    </source>
</evidence>
<name>A0A1F7X6J7_9BACT</name>
<dbReference type="EMBL" id="MGFP01000007">
    <property type="protein sequence ID" value="OGM10523.1"/>
    <property type="molecule type" value="Genomic_DNA"/>
</dbReference>
<proteinExistence type="predicted"/>
<feature type="transmembrane region" description="Helical" evidence="1">
    <location>
        <begin position="156"/>
        <end position="186"/>
    </location>
</feature>
<comment type="caution">
    <text evidence="2">The sequence shown here is derived from an EMBL/GenBank/DDBJ whole genome shotgun (WGS) entry which is preliminary data.</text>
</comment>
<feature type="transmembrane region" description="Helical" evidence="1">
    <location>
        <begin position="192"/>
        <end position="212"/>
    </location>
</feature>
<organism evidence="2 3">
    <name type="scientific">Candidatus Woesebacteria bacterium RBG_13_34_9</name>
    <dbReference type="NCBI Taxonomy" id="1802477"/>
    <lineage>
        <taxon>Bacteria</taxon>
        <taxon>Candidatus Woeseibacteriota</taxon>
    </lineage>
</organism>